<dbReference type="Pfam" id="PF05370">
    <property type="entry name" value="DUF749"/>
    <property type="match status" value="1"/>
</dbReference>
<dbReference type="Gene3D" id="3.30.160.120">
    <property type="entry name" value="Hypothetical protein MTH1880"/>
    <property type="match status" value="1"/>
</dbReference>
<sequence>MESCKCGNFIAKLLTIIDSNEVLDSPEVSGTMRAKANRENIDLYSKNHTVAILNIQGTDSYQIYFLKKNMDVNHIEEDLKKFGAVLNHDSKLILKNYIEMMSDEGCKRDR</sequence>
<evidence type="ECO:0000313" key="2">
    <source>
        <dbReference type="Proteomes" id="UP000740329"/>
    </source>
</evidence>
<accession>A0A8J7RER1</accession>
<protein>
    <submittedName>
        <fullName evidence="1">Uncharacterized protein</fullName>
    </submittedName>
</protein>
<dbReference type="InterPro" id="IPR035933">
    <property type="entry name" value="MTH1880"/>
</dbReference>
<dbReference type="Proteomes" id="UP000740329">
    <property type="component" value="Unassembled WGS sequence"/>
</dbReference>
<dbReference type="SUPFAM" id="SSF75412">
    <property type="entry name" value="Hypothetical protein MTH1880"/>
    <property type="match status" value="1"/>
</dbReference>
<gene>
    <name evidence="1" type="ORF">J3E07_000232</name>
</gene>
<reference evidence="1" key="1">
    <citation type="submission" date="2021-03" db="EMBL/GenBank/DDBJ databases">
        <title>Genomic Encyclopedia of Type Strains, Phase IV (KMG-V): Genome sequencing to study the core and pangenomes of soil and plant-associated prokaryotes.</title>
        <authorList>
            <person name="Whitman W."/>
        </authorList>
    </citation>
    <scope>NUCLEOTIDE SEQUENCE</scope>
    <source>
        <strain evidence="1">C4</strain>
    </source>
</reference>
<proteinExistence type="predicted"/>
<comment type="caution">
    <text evidence="1">The sequence shown here is derived from an EMBL/GenBank/DDBJ whole genome shotgun (WGS) entry which is preliminary data.</text>
</comment>
<dbReference type="OrthoDB" id="80045at2157"/>
<dbReference type="RefSeq" id="WP_209590204.1">
    <property type="nucleotide sequence ID" value="NZ_JAGGMU010000001.1"/>
</dbReference>
<dbReference type="InterPro" id="IPR008032">
    <property type="entry name" value="DUF749"/>
</dbReference>
<dbReference type="AlphaFoldDB" id="A0A8J7RER1"/>
<evidence type="ECO:0000313" key="1">
    <source>
        <dbReference type="EMBL" id="MBP2200834.1"/>
    </source>
</evidence>
<name>A0A8J7RER1_METVO</name>
<dbReference type="EMBL" id="JAGGMV010000001">
    <property type="protein sequence ID" value="MBP2200834.1"/>
    <property type="molecule type" value="Genomic_DNA"/>
</dbReference>
<organism evidence="1 2">
    <name type="scientific">Methanococcus voltae</name>
    <dbReference type="NCBI Taxonomy" id="2188"/>
    <lineage>
        <taxon>Archaea</taxon>
        <taxon>Methanobacteriati</taxon>
        <taxon>Methanobacteriota</taxon>
        <taxon>Methanomada group</taxon>
        <taxon>Methanococci</taxon>
        <taxon>Methanococcales</taxon>
        <taxon>Methanococcaceae</taxon>
        <taxon>Methanococcus</taxon>
    </lineage>
</organism>